<protein>
    <submittedName>
        <fullName evidence="8">General substrate transporter</fullName>
    </submittedName>
</protein>
<feature type="transmembrane region" description="Helical" evidence="6">
    <location>
        <begin position="283"/>
        <end position="309"/>
    </location>
</feature>
<evidence type="ECO:0000256" key="6">
    <source>
        <dbReference type="SAM" id="Phobius"/>
    </source>
</evidence>
<proteinExistence type="inferred from homology"/>
<keyword evidence="3 6" id="KW-0812">Transmembrane</keyword>
<feature type="transmembrane region" description="Helical" evidence="6">
    <location>
        <begin position="386"/>
        <end position="405"/>
    </location>
</feature>
<keyword evidence="9" id="KW-1185">Reference proteome</keyword>
<dbReference type="InterPro" id="IPR036259">
    <property type="entry name" value="MFS_trans_sf"/>
</dbReference>
<reference evidence="8" key="2">
    <citation type="submission" date="2023-05" db="EMBL/GenBank/DDBJ databases">
        <authorList>
            <consortium name="Lawrence Berkeley National Laboratory"/>
            <person name="Steindorff A."/>
            <person name="Hensen N."/>
            <person name="Bonometti L."/>
            <person name="Westerberg I."/>
            <person name="Brannstrom I.O."/>
            <person name="Guillou S."/>
            <person name="Cros-Aarteil S."/>
            <person name="Calhoun S."/>
            <person name="Haridas S."/>
            <person name="Kuo A."/>
            <person name="Mondo S."/>
            <person name="Pangilinan J."/>
            <person name="Riley R."/>
            <person name="Labutti K."/>
            <person name="Andreopoulos B."/>
            <person name="Lipzen A."/>
            <person name="Chen C."/>
            <person name="Yanf M."/>
            <person name="Daum C."/>
            <person name="Ng V."/>
            <person name="Clum A."/>
            <person name="Ohm R."/>
            <person name="Martin F."/>
            <person name="Silar P."/>
            <person name="Natvig D."/>
            <person name="Lalanne C."/>
            <person name="Gautier V."/>
            <person name="Ament-Velasquez S.L."/>
            <person name="Kruys A."/>
            <person name="Hutchinson M.I."/>
            <person name="Powell A.J."/>
            <person name="Barry K."/>
            <person name="Miller A.N."/>
            <person name="Grigoriev I.V."/>
            <person name="Debuchy R."/>
            <person name="Gladieux P."/>
            <person name="Thoren M.H."/>
            <person name="Johannesson H."/>
        </authorList>
    </citation>
    <scope>NUCLEOTIDE SEQUENCE</scope>
    <source>
        <strain evidence="8">PSN293</strain>
    </source>
</reference>
<name>A0AAN6XY16_9PEZI</name>
<dbReference type="FunFam" id="1.20.1250.20:FF:000078">
    <property type="entry name" value="MFS maltose transporter, putative"/>
    <property type="match status" value="1"/>
</dbReference>
<dbReference type="EMBL" id="MU858374">
    <property type="protein sequence ID" value="KAK4206627.1"/>
    <property type="molecule type" value="Genomic_DNA"/>
</dbReference>
<dbReference type="InterPro" id="IPR020846">
    <property type="entry name" value="MFS_dom"/>
</dbReference>
<comment type="subcellular location">
    <subcellularLocation>
        <location evidence="1">Membrane</location>
        <topology evidence="1">Multi-pass membrane protein</topology>
    </subcellularLocation>
</comment>
<dbReference type="PANTHER" id="PTHR48022">
    <property type="entry name" value="PLASTIDIC GLUCOSE TRANSPORTER 4"/>
    <property type="match status" value="1"/>
</dbReference>
<feature type="transmembrane region" description="Helical" evidence="6">
    <location>
        <begin position="452"/>
        <end position="470"/>
    </location>
</feature>
<gene>
    <name evidence="8" type="ORF">QBC37DRAFT_380900</name>
</gene>
<feature type="transmembrane region" description="Helical" evidence="6">
    <location>
        <begin position="154"/>
        <end position="176"/>
    </location>
</feature>
<feature type="transmembrane region" description="Helical" evidence="6">
    <location>
        <begin position="417"/>
        <end position="440"/>
    </location>
</feature>
<sequence length="538" mass="58674">MVAPEQQDRFGLKDHWRCLAAMTLVSLSAFQYGLDFGVISGLQAMVPFLEVFGYPDPETPGGWNISSERQQLISSLMTLGAFVSSAGAGLSAVIVGRRTSIWIACLLSIVSTVMMQVTTSIGVLYAARLVIGLANGVFTTHSQLWILECSPARYRGLAISGFQIWTTVGTLIGTIINNFLSFRTDKSAYIIPLGIVYIIPGILAIGLLFVPESPRWLLAHNPQPSASSSAAAEKALAWLRPKGWDVGSELAEIQTAIDNERQLHSGLSIFELVNNPVDRRRTLLSIGVVLCQASSGSMFIIAFGTYFFLNAGIGTPFQDSVIMIATGVVAIIINSAIITRFGYRRRMLITGMVLCGLCQLLVAVVWDTRAVPLASGSTLDGTVALTVIYMFIYTLCISAYAWLSGGEIPSQRLRSHTFGLATAFGFFGAWLITFTAPYFINPAELNWGPKYGYIWFGSCFLSAIWLFFCLPETKNRTLEEIDEMFHARVPTRKFGSYRCVASASGGTTEGQNTVASTDETARTSVEYRKETITADKMG</sequence>
<dbReference type="Proteomes" id="UP001301769">
    <property type="component" value="Unassembled WGS sequence"/>
</dbReference>
<feature type="transmembrane region" description="Helical" evidence="6">
    <location>
        <begin position="101"/>
        <end position="119"/>
    </location>
</feature>
<keyword evidence="4 6" id="KW-1133">Transmembrane helix</keyword>
<feature type="transmembrane region" description="Helical" evidence="6">
    <location>
        <begin position="72"/>
        <end position="94"/>
    </location>
</feature>
<evidence type="ECO:0000256" key="4">
    <source>
        <dbReference type="ARBA" id="ARBA00022989"/>
    </source>
</evidence>
<reference evidence="8" key="1">
    <citation type="journal article" date="2023" name="Mol. Phylogenet. Evol.">
        <title>Genome-scale phylogeny and comparative genomics of the fungal order Sordariales.</title>
        <authorList>
            <person name="Hensen N."/>
            <person name="Bonometti L."/>
            <person name="Westerberg I."/>
            <person name="Brannstrom I.O."/>
            <person name="Guillou S."/>
            <person name="Cros-Aarteil S."/>
            <person name="Calhoun S."/>
            <person name="Haridas S."/>
            <person name="Kuo A."/>
            <person name="Mondo S."/>
            <person name="Pangilinan J."/>
            <person name="Riley R."/>
            <person name="LaButti K."/>
            <person name="Andreopoulos B."/>
            <person name="Lipzen A."/>
            <person name="Chen C."/>
            <person name="Yan M."/>
            <person name="Daum C."/>
            <person name="Ng V."/>
            <person name="Clum A."/>
            <person name="Steindorff A."/>
            <person name="Ohm R.A."/>
            <person name="Martin F."/>
            <person name="Silar P."/>
            <person name="Natvig D.O."/>
            <person name="Lalanne C."/>
            <person name="Gautier V."/>
            <person name="Ament-Velasquez S.L."/>
            <person name="Kruys A."/>
            <person name="Hutchinson M.I."/>
            <person name="Powell A.J."/>
            <person name="Barry K."/>
            <person name="Miller A.N."/>
            <person name="Grigoriev I.V."/>
            <person name="Debuchy R."/>
            <person name="Gladieux P."/>
            <person name="Hiltunen Thoren M."/>
            <person name="Johannesson H."/>
        </authorList>
    </citation>
    <scope>NUCLEOTIDE SEQUENCE</scope>
    <source>
        <strain evidence="8">PSN293</strain>
    </source>
</reference>
<feature type="domain" description="Major facilitator superfamily (MFS) profile" evidence="7">
    <location>
        <begin position="21"/>
        <end position="474"/>
    </location>
</feature>
<comment type="similarity">
    <text evidence="2">Belongs to the major facilitator superfamily. Sugar transporter (TC 2.A.1.1) family.</text>
</comment>
<evidence type="ECO:0000256" key="1">
    <source>
        <dbReference type="ARBA" id="ARBA00004141"/>
    </source>
</evidence>
<feature type="transmembrane region" description="Helical" evidence="6">
    <location>
        <begin position="125"/>
        <end position="147"/>
    </location>
</feature>
<feature type="transmembrane region" description="Helical" evidence="6">
    <location>
        <begin position="321"/>
        <end position="341"/>
    </location>
</feature>
<accession>A0AAN6XY16</accession>
<comment type="caution">
    <text evidence="8">The sequence shown here is derived from an EMBL/GenBank/DDBJ whole genome shotgun (WGS) entry which is preliminary data.</text>
</comment>
<dbReference type="Gene3D" id="1.20.1250.20">
    <property type="entry name" value="MFS general substrate transporter like domains"/>
    <property type="match status" value="1"/>
</dbReference>
<dbReference type="Pfam" id="PF00083">
    <property type="entry name" value="Sugar_tr"/>
    <property type="match status" value="1"/>
</dbReference>
<dbReference type="AlphaFoldDB" id="A0AAN6XY16"/>
<keyword evidence="5 6" id="KW-0472">Membrane</keyword>
<evidence type="ECO:0000313" key="9">
    <source>
        <dbReference type="Proteomes" id="UP001301769"/>
    </source>
</evidence>
<evidence type="ECO:0000256" key="5">
    <source>
        <dbReference type="ARBA" id="ARBA00023136"/>
    </source>
</evidence>
<evidence type="ECO:0000259" key="7">
    <source>
        <dbReference type="PROSITE" id="PS50850"/>
    </source>
</evidence>
<organism evidence="8 9">
    <name type="scientific">Rhypophila decipiens</name>
    <dbReference type="NCBI Taxonomy" id="261697"/>
    <lineage>
        <taxon>Eukaryota</taxon>
        <taxon>Fungi</taxon>
        <taxon>Dikarya</taxon>
        <taxon>Ascomycota</taxon>
        <taxon>Pezizomycotina</taxon>
        <taxon>Sordariomycetes</taxon>
        <taxon>Sordariomycetidae</taxon>
        <taxon>Sordariales</taxon>
        <taxon>Naviculisporaceae</taxon>
        <taxon>Rhypophila</taxon>
    </lineage>
</organism>
<feature type="transmembrane region" description="Helical" evidence="6">
    <location>
        <begin position="348"/>
        <end position="366"/>
    </location>
</feature>
<dbReference type="PROSITE" id="PS50850">
    <property type="entry name" value="MFS"/>
    <property type="match status" value="1"/>
</dbReference>
<evidence type="ECO:0000313" key="8">
    <source>
        <dbReference type="EMBL" id="KAK4206627.1"/>
    </source>
</evidence>
<dbReference type="PANTHER" id="PTHR48022:SF10">
    <property type="entry name" value="MAJOR FACILITATOR SUPERFAMILY (MFS) PROFILE DOMAIN-CONTAINING PROTEIN"/>
    <property type="match status" value="1"/>
</dbReference>
<dbReference type="SUPFAM" id="SSF103473">
    <property type="entry name" value="MFS general substrate transporter"/>
    <property type="match status" value="1"/>
</dbReference>
<dbReference type="GO" id="GO:0016020">
    <property type="term" value="C:membrane"/>
    <property type="evidence" value="ECO:0007669"/>
    <property type="project" value="UniProtKB-SubCell"/>
</dbReference>
<feature type="transmembrane region" description="Helical" evidence="6">
    <location>
        <begin position="188"/>
        <end position="210"/>
    </location>
</feature>
<dbReference type="InterPro" id="IPR050360">
    <property type="entry name" value="MFS_Sugar_Transporters"/>
</dbReference>
<evidence type="ECO:0000256" key="2">
    <source>
        <dbReference type="ARBA" id="ARBA00010992"/>
    </source>
</evidence>
<dbReference type="InterPro" id="IPR005828">
    <property type="entry name" value="MFS_sugar_transport-like"/>
</dbReference>
<evidence type="ECO:0000256" key="3">
    <source>
        <dbReference type="ARBA" id="ARBA00022692"/>
    </source>
</evidence>
<dbReference type="GO" id="GO:0005351">
    <property type="term" value="F:carbohydrate:proton symporter activity"/>
    <property type="evidence" value="ECO:0007669"/>
    <property type="project" value="TreeGrafter"/>
</dbReference>